<evidence type="ECO:0000256" key="2">
    <source>
        <dbReference type="ARBA" id="ARBA00023002"/>
    </source>
</evidence>
<name>A0A6I4T380_9SPHN</name>
<dbReference type="RefSeq" id="WP_160735138.1">
    <property type="nucleotide sequence ID" value="NZ_WTYT01000001.1"/>
</dbReference>
<evidence type="ECO:0000313" key="7">
    <source>
        <dbReference type="EMBL" id="MXO64742.1"/>
    </source>
</evidence>
<comment type="caution">
    <text evidence="7">The sequence shown here is derived from an EMBL/GenBank/DDBJ whole genome shotgun (WGS) entry which is preliminary data.</text>
</comment>
<dbReference type="Pfam" id="PF00208">
    <property type="entry name" value="ELFV_dehydrog"/>
    <property type="match status" value="1"/>
</dbReference>
<evidence type="ECO:0000259" key="6">
    <source>
        <dbReference type="SMART" id="SM00839"/>
    </source>
</evidence>
<evidence type="ECO:0000256" key="4">
    <source>
        <dbReference type="PIRSR" id="PIRSR000188-2"/>
    </source>
</evidence>
<dbReference type="PRINTS" id="PR00082">
    <property type="entry name" value="GLFDHDRGNASE"/>
</dbReference>
<proteinExistence type="inferred from homology"/>
<organism evidence="7 8">
    <name type="scientific">Altericroceibacterium endophyticum</name>
    <dbReference type="NCBI Taxonomy" id="1808508"/>
    <lineage>
        <taxon>Bacteria</taxon>
        <taxon>Pseudomonadati</taxon>
        <taxon>Pseudomonadota</taxon>
        <taxon>Alphaproteobacteria</taxon>
        <taxon>Sphingomonadales</taxon>
        <taxon>Erythrobacteraceae</taxon>
        <taxon>Altericroceibacterium</taxon>
    </lineage>
</organism>
<dbReference type="InterPro" id="IPR046346">
    <property type="entry name" value="Aminoacid_DH-like_N_sf"/>
</dbReference>
<reference evidence="7 8" key="1">
    <citation type="submission" date="2019-12" db="EMBL/GenBank/DDBJ databases">
        <title>Genomic-based taxomic classification of the family Erythrobacteraceae.</title>
        <authorList>
            <person name="Xu L."/>
        </authorList>
    </citation>
    <scope>NUCLEOTIDE SEQUENCE [LARGE SCALE GENOMIC DNA]</scope>
    <source>
        <strain evidence="7 8">LMG 29518</strain>
    </source>
</reference>
<keyword evidence="3 4" id="KW-0520">NAD</keyword>
<dbReference type="OrthoDB" id="9803297at2"/>
<evidence type="ECO:0000256" key="3">
    <source>
        <dbReference type="ARBA" id="ARBA00023027"/>
    </source>
</evidence>
<dbReference type="InterPro" id="IPR006095">
    <property type="entry name" value="Glu/Leu/Phe/Val/Trp_DH"/>
</dbReference>
<keyword evidence="8" id="KW-1185">Reference proteome</keyword>
<dbReference type="InterPro" id="IPR006097">
    <property type="entry name" value="Glu/Leu/Phe/Val/Trp_DH_dimer"/>
</dbReference>
<evidence type="ECO:0000256" key="1">
    <source>
        <dbReference type="ARBA" id="ARBA00006382"/>
    </source>
</evidence>
<keyword evidence="4" id="KW-0547">Nucleotide-binding</keyword>
<sequence length="354" mass="37784">MLMQSADQPGTEKSLDVLEPSLTGIVAFHAANPRPAMGGCFLHKDASAETARNLARSTSATYAFAGLPFSGAAAVVSNADDWSERSDVFRAVGRATAELHGAFILSENFGTKDDDLAQAARETMHVTAPSTQGQHSPAYYTALGIMRAMEVAARHRLGKSLSQTTIAVQGVGAVGFALCALLNQSGARLIISERDSVKAAKAAVRFNAELVNCRRIHQMRADIFAPCGQGDAITTQNMHEIRARIICGAAENQLAAPELAEDLAERNILYCPDYVVNAGGAIRSAGHYLGWSEMDIERRVLRIAPALQALLDQAVSMKETPSSLAAAMIHPPVHAEYPQQHTKLPVQSEKKAAA</sequence>
<dbReference type="SUPFAM" id="SSF53223">
    <property type="entry name" value="Aminoacid dehydrogenase-like, N-terminal domain"/>
    <property type="match status" value="1"/>
</dbReference>
<dbReference type="PANTHER" id="PTHR42722">
    <property type="entry name" value="LEUCINE DEHYDROGENASE"/>
    <property type="match status" value="1"/>
</dbReference>
<dbReference type="InterPro" id="IPR006096">
    <property type="entry name" value="Glu/Leu/Phe/Val/Trp_DH_C"/>
</dbReference>
<dbReference type="SUPFAM" id="SSF51735">
    <property type="entry name" value="NAD(P)-binding Rossmann-fold domains"/>
    <property type="match status" value="1"/>
</dbReference>
<dbReference type="SMART" id="SM00839">
    <property type="entry name" value="ELFV_dehydrog"/>
    <property type="match status" value="1"/>
</dbReference>
<dbReference type="Proteomes" id="UP000438476">
    <property type="component" value="Unassembled WGS sequence"/>
</dbReference>
<gene>
    <name evidence="7" type="ORF">GRI91_03125</name>
</gene>
<accession>A0A6I4T380</accession>
<comment type="similarity">
    <text evidence="1 5">Belongs to the Glu/Leu/Phe/Val dehydrogenases family.</text>
</comment>
<keyword evidence="2 5" id="KW-0560">Oxidoreductase</keyword>
<feature type="domain" description="Glutamate/phenylalanine/leucine/valine/L-tryptophan dehydrogenase C-terminal" evidence="6">
    <location>
        <begin position="135"/>
        <end position="341"/>
    </location>
</feature>
<dbReference type="EMBL" id="WTYT01000001">
    <property type="protein sequence ID" value="MXO64742.1"/>
    <property type="molecule type" value="Genomic_DNA"/>
</dbReference>
<dbReference type="InterPro" id="IPR016211">
    <property type="entry name" value="Glu/Phe/Leu/Val/Trp_DH_bac/arc"/>
</dbReference>
<dbReference type="GO" id="GO:0016639">
    <property type="term" value="F:oxidoreductase activity, acting on the CH-NH2 group of donors, NAD or NADP as acceptor"/>
    <property type="evidence" value="ECO:0007669"/>
    <property type="project" value="InterPro"/>
</dbReference>
<dbReference type="Gene3D" id="3.40.50.720">
    <property type="entry name" value="NAD(P)-binding Rossmann-like Domain"/>
    <property type="match status" value="1"/>
</dbReference>
<dbReference type="Pfam" id="PF02812">
    <property type="entry name" value="ELFV_dehydrog_N"/>
    <property type="match status" value="1"/>
</dbReference>
<protein>
    <submittedName>
        <fullName evidence="7">Amino acid dehydrogenase</fullName>
    </submittedName>
</protein>
<feature type="binding site" evidence="4">
    <location>
        <begin position="170"/>
        <end position="175"/>
    </location>
    <ligand>
        <name>NAD(+)</name>
        <dbReference type="ChEBI" id="CHEBI:57540"/>
    </ligand>
</feature>
<evidence type="ECO:0000256" key="5">
    <source>
        <dbReference type="RuleBase" id="RU004417"/>
    </source>
</evidence>
<dbReference type="PANTHER" id="PTHR42722:SF1">
    <property type="entry name" value="VALINE DEHYDROGENASE"/>
    <property type="match status" value="1"/>
</dbReference>
<dbReference type="PIRSF" id="PIRSF000188">
    <property type="entry name" value="Phe_leu_dh"/>
    <property type="match status" value="1"/>
</dbReference>
<dbReference type="Gene3D" id="3.40.50.10860">
    <property type="entry name" value="Leucine Dehydrogenase, chain A, domain 1"/>
    <property type="match status" value="1"/>
</dbReference>
<evidence type="ECO:0000313" key="8">
    <source>
        <dbReference type="Proteomes" id="UP000438476"/>
    </source>
</evidence>
<dbReference type="AlphaFoldDB" id="A0A6I4T380"/>
<dbReference type="GO" id="GO:0006520">
    <property type="term" value="P:amino acid metabolic process"/>
    <property type="evidence" value="ECO:0007669"/>
    <property type="project" value="InterPro"/>
</dbReference>
<dbReference type="InterPro" id="IPR036291">
    <property type="entry name" value="NAD(P)-bd_dom_sf"/>
</dbReference>
<dbReference type="GO" id="GO:0000166">
    <property type="term" value="F:nucleotide binding"/>
    <property type="evidence" value="ECO:0007669"/>
    <property type="project" value="UniProtKB-KW"/>
</dbReference>